<evidence type="ECO:0000313" key="2">
    <source>
        <dbReference type="EMBL" id="QPG75866.1"/>
    </source>
</evidence>
<keyword evidence="3" id="KW-1185">Reference proteome</keyword>
<dbReference type="PANTHER" id="PTHR47803">
    <property type="entry name" value="TRNA-SPECIFIC ADENOSINE DEAMINASE 1"/>
    <property type="match status" value="1"/>
</dbReference>
<dbReference type="Proteomes" id="UP000662931">
    <property type="component" value="Chromosome 4"/>
</dbReference>
<dbReference type="InterPro" id="IPR042935">
    <property type="entry name" value="Tad1"/>
</dbReference>
<protein>
    <recommendedName>
        <fullName evidence="1">A to I editase domain-containing protein</fullName>
    </recommendedName>
</protein>
<dbReference type="SMART" id="SM00552">
    <property type="entry name" value="ADEAMc"/>
    <property type="match status" value="1"/>
</dbReference>
<sequence length="331" mass="38500">MATGVKAISSRKIEQTSHGRIVHDMHAEVLSLRIFNFFLLKDVEEMTRMNERQGRLLEMTDNDRYKLKDKTMELAMYVTDIPCGDASIDNVREEMDDDKKENWKESSSEIEDNLRGRAFFGAVGKVRTKPGRIDSPISYSKSCSDKLCMKQFTGILNSTTYDLIEEGEARRQMYLKYLVLPEKRIRVKGIERCFYNRFQRKLGEFQEIRDCLQPLKVITTNLSSQKFHLCLDKEKKSCDQSILYCPPLKYVQVLNKGIRNGCSAKKKPIDKQSRTDVSREALMDRLKSTKEVNSSTYLQFKMNIRNLRAIRIKVKQLLGNWTKSSTDNFPI</sequence>
<dbReference type="GO" id="GO:0002100">
    <property type="term" value="P:tRNA wobble adenosine to inosine editing"/>
    <property type="evidence" value="ECO:0007669"/>
    <property type="project" value="InterPro"/>
</dbReference>
<dbReference type="GO" id="GO:0003723">
    <property type="term" value="F:RNA binding"/>
    <property type="evidence" value="ECO:0007669"/>
    <property type="project" value="InterPro"/>
</dbReference>
<dbReference type="OrthoDB" id="10268011at2759"/>
<dbReference type="GO" id="GO:0043829">
    <property type="term" value="F:tRNA-specific adenosine-37 deaminase activity"/>
    <property type="evidence" value="ECO:0007669"/>
    <property type="project" value="TreeGrafter"/>
</dbReference>
<dbReference type="RefSeq" id="XP_038779431.1">
    <property type="nucleotide sequence ID" value="XM_038923503.1"/>
</dbReference>
<dbReference type="PANTHER" id="PTHR47803:SF1">
    <property type="entry name" value="TRNA-SPECIFIC ADENOSINE DEAMINASE 1"/>
    <property type="match status" value="1"/>
</dbReference>
<dbReference type="GeneID" id="62196652"/>
<evidence type="ECO:0000259" key="1">
    <source>
        <dbReference type="PROSITE" id="PS50141"/>
    </source>
</evidence>
<organism evidence="2 3">
    <name type="scientific">Eeniella nana</name>
    <name type="common">Yeast</name>
    <name type="synonym">Brettanomyces nanus</name>
    <dbReference type="NCBI Taxonomy" id="13502"/>
    <lineage>
        <taxon>Eukaryota</taxon>
        <taxon>Fungi</taxon>
        <taxon>Dikarya</taxon>
        <taxon>Ascomycota</taxon>
        <taxon>Saccharomycotina</taxon>
        <taxon>Pichiomycetes</taxon>
        <taxon>Pichiales</taxon>
        <taxon>Pichiaceae</taxon>
        <taxon>Brettanomyces</taxon>
    </lineage>
</organism>
<evidence type="ECO:0000313" key="3">
    <source>
        <dbReference type="Proteomes" id="UP000662931"/>
    </source>
</evidence>
<name>A0A875S3F6_EENNA</name>
<dbReference type="PROSITE" id="PS50141">
    <property type="entry name" value="A_DEAMIN_EDITASE"/>
    <property type="match status" value="1"/>
</dbReference>
<dbReference type="InterPro" id="IPR002466">
    <property type="entry name" value="A_deamin"/>
</dbReference>
<accession>A0A875S3F6</accession>
<proteinExistence type="predicted"/>
<dbReference type="KEGG" id="bnn:FOA43_003252"/>
<reference evidence="2" key="1">
    <citation type="submission" date="2020-10" db="EMBL/GenBank/DDBJ databases">
        <authorList>
            <person name="Roach M.J.R."/>
        </authorList>
    </citation>
    <scope>NUCLEOTIDE SEQUENCE</scope>
    <source>
        <strain evidence="2">CBS 1945</strain>
    </source>
</reference>
<dbReference type="Pfam" id="PF02137">
    <property type="entry name" value="A_deamin"/>
    <property type="match status" value="1"/>
</dbReference>
<gene>
    <name evidence="2" type="ORF">FOA43_003252</name>
</gene>
<feature type="domain" description="A to I editase" evidence="1">
    <location>
        <begin position="1"/>
        <end position="218"/>
    </location>
</feature>
<dbReference type="EMBL" id="CP064815">
    <property type="protein sequence ID" value="QPG75866.1"/>
    <property type="molecule type" value="Genomic_DNA"/>
</dbReference>
<dbReference type="AlphaFoldDB" id="A0A875S3F6"/>